<dbReference type="Proteomes" id="UP000198939">
    <property type="component" value="Unassembled WGS sequence"/>
</dbReference>
<dbReference type="Pfam" id="PF13481">
    <property type="entry name" value="AAA_25"/>
    <property type="match status" value="1"/>
</dbReference>
<dbReference type="Proteomes" id="UP000183063">
    <property type="component" value="Unassembled WGS sequence"/>
</dbReference>
<protein>
    <submittedName>
        <fullName evidence="5">AAA domain-containing protein</fullName>
    </submittedName>
    <submittedName>
        <fullName evidence="4">DNA repair and recombination protein RadB</fullName>
    </submittedName>
</protein>
<feature type="domain" description="AAA+ ATPase" evidence="3">
    <location>
        <begin position="530"/>
        <end position="707"/>
    </location>
</feature>
<keyword evidence="1" id="KW-0238">DNA-binding</keyword>
<evidence type="ECO:0000313" key="6">
    <source>
        <dbReference type="Proteomes" id="UP000183063"/>
    </source>
</evidence>
<dbReference type="InterPro" id="IPR038724">
    <property type="entry name" value="RepA"/>
</dbReference>
<feature type="compositionally biased region" description="Basic and acidic residues" evidence="2">
    <location>
        <begin position="830"/>
        <end position="846"/>
    </location>
</feature>
<dbReference type="EMBL" id="FNXB01000010">
    <property type="protein sequence ID" value="SEH79504.1"/>
    <property type="molecule type" value="Genomic_DNA"/>
</dbReference>
<dbReference type="OrthoDB" id="1496333at2"/>
<dbReference type="Gene3D" id="3.40.50.300">
    <property type="entry name" value="P-loop containing nucleotide triphosphate hydrolases"/>
    <property type="match status" value="1"/>
</dbReference>
<dbReference type="InterPro" id="IPR003593">
    <property type="entry name" value="AAA+_ATPase"/>
</dbReference>
<dbReference type="STRING" id="501024.RTCCBAU85039_2407"/>
<dbReference type="SMART" id="SM00382">
    <property type="entry name" value="AAA"/>
    <property type="match status" value="1"/>
</dbReference>
<dbReference type="AlphaFoldDB" id="A0A1H8JT95"/>
<dbReference type="CDD" id="cd01125">
    <property type="entry name" value="RepA_RSF1010_like"/>
    <property type="match status" value="1"/>
</dbReference>
<accession>A0A1H8JT95</accession>
<evidence type="ECO:0000313" key="5">
    <source>
        <dbReference type="EMBL" id="SEN83929.1"/>
    </source>
</evidence>
<feature type="region of interest" description="Disordered" evidence="2">
    <location>
        <begin position="822"/>
        <end position="863"/>
    </location>
</feature>
<reference evidence="6" key="2">
    <citation type="submission" date="2016-10" db="EMBL/GenBank/DDBJ databases">
        <authorList>
            <person name="Wibberg D."/>
        </authorList>
    </citation>
    <scope>NUCLEOTIDE SEQUENCE [LARGE SCALE GENOMIC DNA]</scope>
</reference>
<sequence length="863" mass="93808">MLEDYSNSGASRQSDGSFAAQYAARQGAPLPPPKMSAAPKSDTTELTADVGQMRFVHATDNNRGWDAYLASKRKAAAVGTLSAPASPMPAPAAAKPAAATASPEALGTRTAIAFLKKFDPDGWHNLTAIHPTRTYTGKDGKPHAEVRGKTFAPGQWEEMEDWINARQGEWNLYFSVNEPRPRAPDKKLREEDIGAIRALCCDVDPEDGADILDSERVRLRRQVDNLAAGPVPPTFAIDSGSGVQSFWQMREKLDPAVWVQQAKDIGRGIAHALDGDPVQDICRVMRLPGTTNIPNAIKLSKGRVARKSELLFTNPSRYSLADVDSQYPAYAAAAKEDKSGAIAEAERDLDQSLLHAGRYEDLPADLQDRFNDARGHFKKLAKLWDSGEHNGNDDSYSGGRFALAGWLRWLTEKGSVEFDVNDYAQLLWVWDHAVGPHDDREAKLSEREIARAWGNAKPKEHFSPIEDDEAEIAAQDKQLPLDAHADGTPNADKAKATTGRKRFEFMSLDDIERAFLVEPKEPLIDGLLDQGTLSVVYGASNVGKTFICLDMAWAIAQGRQWAGQATRKTGVLYIAAEGGTGVLGRVLALNQIHGRPGAKDFVLLRSKLNFYKSDADAKELLTEARAYGLENIGLIVVDTLARSMDGGDESATKDMSVVVGHLDNLRKATGAHVMLVHHSGKDETKGARGSSALRAATDTEIELRKTDEESATGGTITTTKQRDMDGSFSRAFTLETVKLGGGDHREASSCVARVSAEKAQRGSAPTEPQREVMAAMADMGDPGEAFSVQDIRQALGPSVSDNTVLQRLKRMKTAGFVRKDAQGRWSLRTDCPDKKPENWFESHEAEPENSATTGDKPEAPGSG</sequence>
<proteinExistence type="predicted"/>
<gene>
    <name evidence="4" type="ORF">RTCCBAU85039_2407</name>
    <name evidence="5" type="ORF">SAMN05216228_100851</name>
</gene>
<keyword evidence="7" id="KW-1185">Reference proteome</keyword>
<dbReference type="SUPFAM" id="SSF52540">
    <property type="entry name" value="P-loop containing nucleoside triphosphate hydrolases"/>
    <property type="match status" value="1"/>
</dbReference>
<dbReference type="GO" id="GO:0003677">
    <property type="term" value="F:DNA binding"/>
    <property type="evidence" value="ECO:0007669"/>
    <property type="project" value="UniProtKB-KW"/>
</dbReference>
<evidence type="ECO:0000256" key="2">
    <source>
        <dbReference type="SAM" id="MobiDB-lite"/>
    </source>
</evidence>
<reference evidence="5 7" key="1">
    <citation type="submission" date="2016-10" db="EMBL/GenBank/DDBJ databases">
        <authorList>
            <person name="Varghese N."/>
            <person name="Submissions S."/>
        </authorList>
    </citation>
    <scope>NUCLEOTIDE SEQUENCE [LARGE SCALE GENOMIC DNA]</scope>
    <source>
        <strain evidence="5 7">CGMCC 1.7071</strain>
    </source>
</reference>
<evidence type="ECO:0000313" key="7">
    <source>
        <dbReference type="Proteomes" id="UP000198939"/>
    </source>
</evidence>
<feature type="region of interest" description="Disordered" evidence="2">
    <location>
        <begin position="1"/>
        <end position="44"/>
    </location>
</feature>
<dbReference type="RefSeq" id="WP_072375051.1">
    <property type="nucleotide sequence ID" value="NZ_FNXB01000010.1"/>
</dbReference>
<feature type="compositionally biased region" description="Polar residues" evidence="2">
    <location>
        <begin position="1"/>
        <end position="16"/>
    </location>
</feature>
<dbReference type="InterPro" id="IPR027417">
    <property type="entry name" value="P-loop_NTPase"/>
</dbReference>
<evidence type="ECO:0000256" key="1">
    <source>
        <dbReference type="ARBA" id="ARBA00023125"/>
    </source>
</evidence>
<evidence type="ECO:0000259" key="3">
    <source>
        <dbReference type="SMART" id="SM00382"/>
    </source>
</evidence>
<dbReference type="SUPFAM" id="SSF46785">
    <property type="entry name" value="Winged helix' DNA-binding domain"/>
    <property type="match status" value="1"/>
</dbReference>
<dbReference type="InterPro" id="IPR036390">
    <property type="entry name" value="WH_DNA-bd_sf"/>
</dbReference>
<name>A0A1H8JT95_9HYPH</name>
<evidence type="ECO:0000313" key="4">
    <source>
        <dbReference type="EMBL" id="SEH79504.1"/>
    </source>
</evidence>
<organism evidence="4 6">
    <name type="scientific">Rhizobium tibeticum</name>
    <dbReference type="NCBI Taxonomy" id="501024"/>
    <lineage>
        <taxon>Bacteria</taxon>
        <taxon>Pseudomonadati</taxon>
        <taxon>Pseudomonadota</taxon>
        <taxon>Alphaproteobacteria</taxon>
        <taxon>Hyphomicrobiales</taxon>
        <taxon>Rhizobiaceae</taxon>
        <taxon>Rhizobium/Agrobacterium group</taxon>
        <taxon>Rhizobium</taxon>
    </lineage>
</organism>
<dbReference type="EMBL" id="FOCV01000008">
    <property type="protein sequence ID" value="SEN83929.1"/>
    <property type="molecule type" value="Genomic_DNA"/>
</dbReference>
<reference evidence="4" key="3">
    <citation type="submission" date="2016-10" db="EMBL/GenBank/DDBJ databases">
        <authorList>
            <person name="de Groot N.N."/>
        </authorList>
    </citation>
    <scope>NUCLEOTIDE SEQUENCE [LARGE SCALE GENOMIC DNA]</scope>
    <source>
        <strain evidence="4">CCBAU85039</strain>
    </source>
</reference>